<sequence>MHVRPSALAHSGLYALHHCQDRYKRRSRTGLHGTPMGRDHRSDVRPFCLHHGIESCRRTRVRSLPFASRSPRPWDLSPLTVASPRSPPPPPFAIGSHVRLEVNILLLPRLLGRTRTASHMCYTSSRSSLSPFSLGTILTCARPTWSRGRSGPMSKTIASSLRSATTSATRNASSGRSWLGSWSLKQPTRARSHGSRVS</sequence>
<reference evidence="2 3" key="1">
    <citation type="journal article" date="2016" name="Mol. Biol. Evol.">
        <title>Comparative Genomics of Early-Diverging Mushroom-Forming Fungi Provides Insights into the Origins of Lignocellulose Decay Capabilities.</title>
        <authorList>
            <person name="Nagy L.G."/>
            <person name="Riley R."/>
            <person name="Tritt A."/>
            <person name="Adam C."/>
            <person name="Daum C."/>
            <person name="Floudas D."/>
            <person name="Sun H."/>
            <person name="Yadav J.S."/>
            <person name="Pangilinan J."/>
            <person name="Larsson K.H."/>
            <person name="Matsuura K."/>
            <person name="Barry K."/>
            <person name="Labutti K."/>
            <person name="Kuo R."/>
            <person name="Ohm R.A."/>
            <person name="Bhattacharya S.S."/>
            <person name="Shirouzu T."/>
            <person name="Yoshinaga Y."/>
            <person name="Martin F.M."/>
            <person name="Grigoriev I.V."/>
            <person name="Hibbett D.S."/>
        </authorList>
    </citation>
    <scope>NUCLEOTIDE SEQUENCE [LARGE SCALE GENOMIC DNA]</scope>
    <source>
        <strain evidence="2 3">HHB12029</strain>
    </source>
</reference>
<proteinExistence type="predicted"/>
<feature type="region of interest" description="Disordered" evidence="1">
    <location>
        <begin position="145"/>
        <end position="198"/>
    </location>
</feature>
<feature type="compositionally biased region" description="Low complexity" evidence="1">
    <location>
        <begin position="156"/>
        <end position="184"/>
    </location>
</feature>
<evidence type="ECO:0000256" key="1">
    <source>
        <dbReference type="SAM" id="MobiDB-lite"/>
    </source>
</evidence>
<evidence type="ECO:0000313" key="3">
    <source>
        <dbReference type="Proteomes" id="UP000077266"/>
    </source>
</evidence>
<protein>
    <submittedName>
        <fullName evidence="2">Uncharacterized protein</fullName>
    </submittedName>
</protein>
<dbReference type="Proteomes" id="UP000077266">
    <property type="component" value="Unassembled WGS sequence"/>
</dbReference>
<gene>
    <name evidence="2" type="ORF">EXIGLDRAFT_847851</name>
</gene>
<feature type="non-terminal residue" evidence="2">
    <location>
        <position position="198"/>
    </location>
</feature>
<dbReference type="EMBL" id="KV427205">
    <property type="protein sequence ID" value="KZV78024.1"/>
    <property type="molecule type" value="Genomic_DNA"/>
</dbReference>
<dbReference type="InParanoid" id="A0A166MH33"/>
<accession>A0A166MH33</accession>
<dbReference type="AlphaFoldDB" id="A0A166MH33"/>
<name>A0A166MH33_EXIGL</name>
<evidence type="ECO:0000313" key="2">
    <source>
        <dbReference type="EMBL" id="KZV78024.1"/>
    </source>
</evidence>
<feature type="compositionally biased region" description="Basic residues" evidence="1">
    <location>
        <begin position="188"/>
        <end position="198"/>
    </location>
</feature>
<keyword evidence="3" id="KW-1185">Reference proteome</keyword>
<organism evidence="2 3">
    <name type="scientific">Exidia glandulosa HHB12029</name>
    <dbReference type="NCBI Taxonomy" id="1314781"/>
    <lineage>
        <taxon>Eukaryota</taxon>
        <taxon>Fungi</taxon>
        <taxon>Dikarya</taxon>
        <taxon>Basidiomycota</taxon>
        <taxon>Agaricomycotina</taxon>
        <taxon>Agaricomycetes</taxon>
        <taxon>Auriculariales</taxon>
        <taxon>Exidiaceae</taxon>
        <taxon>Exidia</taxon>
    </lineage>
</organism>